<comment type="caution">
    <text evidence="2">The sequence shown here is derived from an EMBL/GenBank/DDBJ whole genome shotgun (WGS) entry which is preliminary data.</text>
</comment>
<gene>
    <name evidence="2" type="ORF">CRENBAI_013805</name>
</gene>
<dbReference type="AlphaFoldDB" id="A0AAV9SI08"/>
<keyword evidence="3" id="KW-1185">Reference proteome</keyword>
<evidence type="ECO:0000313" key="2">
    <source>
        <dbReference type="EMBL" id="KAK5621098.1"/>
    </source>
</evidence>
<sequence>MHAFKFLPTAIKLQKNASSFSNANASLSNANASLSNANASLSNAIASFSNANASLSNANASLSNANATLSNAMLANTSKTLHLTCLLMVVRGLGGGLTSGSLTSVSVPLGSCGYNVARQCVNVCMNGSSVAEGDSYEEDDDGDVILENDCLPAYKAHPITNSNTLNRDSPCKGQQSSIPQSVSMPNSLATSLSHSSTMMSHHYGGSTHSVGSSQESMKEDGNMITL</sequence>
<reference evidence="2 3" key="1">
    <citation type="submission" date="2021-06" db="EMBL/GenBank/DDBJ databases">
        <authorList>
            <person name="Palmer J.M."/>
        </authorList>
    </citation>
    <scope>NUCLEOTIDE SEQUENCE [LARGE SCALE GENOMIC DNA]</scope>
    <source>
        <strain evidence="2 3">MEX-2019</strain>
        <tissue evidence="2">Muscle</tissue>
    </source>
</reference>
<feature type="compositionally biased region" description="Low complexity" evidence="1">
    <location>
        <begin position="187"/>
        <end position="201"/>
    </location>
</feature>
<proteinExistence type="predicted"/>
<evidence type="ECO:0000313" key="3">
    <source>
        <dbReference type="Proteomes" id="UP001311232"/>
    </source>
</evidence>
<name>A0AAV9SI08_9TELE</name>
<protein>
    <submittedName>
        <fullName evidence="2">Uncharacterized protein</fullName>
    </submittedName>
</protein>
<feature type="compositionally biased region" description="Polar residues" evidence="1">
    <location>
        <begin position="159"/>
        <end position="186"/>
    </location>
</feature>
<feature type="region of interest" description="Disordered" evidence="1">
    <location>
        <begin position="159"/>
        <end position="226"/>
    </location>
</feature>
<evidence type="ECO:0000256" key="1">
    <source>
        <dbReference type="SAM" id="MobiDB-lite"/>
    </source>
</evidence>
<organism evidence="2 3">
    <name type="scientific">Crenichthys baileyi</name>
    <name type="common">White River springfish</name>
    <dbReference type="NCBI Taxonomy" id="28760"/>
    <lineage>
        <taxon>Eukaryota</taxon>
        <taxon>Metazoa</taxon>
        <taxon>Chordata</taxon>
        <taxon>Craniata</taxon>
        <taxon>Vertebrata</taxon>
        <taxon>Euteleostomi</taxon>
        <taxon>Actinopterygii</taxon>
        <taxon>Neopterygii</taxon>
        <taxon>Teleostei</taxon>
        <taxon>Neoteleostei</taxon>
        <taxon>Acanthomorphata</taxon>
        <taxon>Ovalentaria</taxon>
        <taxon>Atherinomorphae</taxon>
        <taxon>Cyprinodontiformes</taxon>
        <taxon>Goodeidae</taxon>
        <taxon>Crenichthys</taxon>
    </lineage>
</organism>
<accession>A0AAV9SI08</accession>
<dbReference type="EMBL" id="JAHHUM010000317">
    <property type="protein sequence ID" value="KAK5621098.1"/>
    <property type="molecule type" value="Genomic_DNA"/>
</dbReference>
<dbReference type="Proteomes" id="UP001311232">
    <property type="component" value="Unassembled WGS sequence"/>
</dbReference>
<feature type="compositionally biased region" description="Basic and acidic residues" evidence="1">
    <location>
        <begin position="216"/>
        <end position="226"/>
    </location>
</feature>
<feature type="compositionally biased region" description="Polar residues" evidence="1">
    <location>
        <begin position="206"/>
        <end position="215"/>
    </location>
</feature>